<comment type="caution">
    <text evidence="6">The sequence shown here is derived from an EMBL/GenBank/DDBJ whole genome shotgun (WGS) entry which is preliminary data.</text>
</comment>
<feature type="region of interest" description="Disordered" evidence="4">
    <location>
        <begin position="1"/>
        <end position="62"/>
    </location>
</feature>
<feature type="repeat" description="WD" evidence="3">
    <location>
        <begin position="388"/>
        <end position="420"/>
    </location>
</feature>
<dbReference type="SMART" id="SM00320">
    <property type="entry name" value="WD40"/>
    <property type="match status" value="6"/>
</dbReference>
<sequence length="663" mass="73043">MRLTETDNDSTLSVSFDSTQEAGPSSTAPLANGHNGVTKTNGYSGSYANGNSKTRSPDGIEGRVAERSRMGISRVSLPGSTLYDDSTIDREEFVRLVIQSLRDVGYIESAATLEAESGYTMESAEVSEFRQCILDGDWDNAEAALLRLGVADEDGLWEARFYISQQKYLELLEAGKTGAALTILRQELAPLNVEPDQLHSLSSLLMCADSSDLRQRANWDGASGTSRRRLLVDLQRYIPSSVMIPQRRFATLLDQARNYQQNRCLYHNAPTNARTFSLYTDHLCDEHAFPRVATAILDGHTDEVWNLQWSHSGNFLATASKDNSAIIWRVGTEEDPSTRDYCAQHILREHPFPVGCVAWSLDDSILLTAAENYIRMWNTRTGVIVRVLDTHTDVVTALVWLPDGSGFISGGLDRKIILWDADGKQRDTWGRTPIRVTDLAITPDYTRLVAIGMYDTPAPPTAAATDTATASGGTTVVSGTRPSENRVIVYDLATKQPTLTIRMEGELTSVKISQDSRYALINRSSGADTPCEIHLWDLKEEQLVRKYTGQTQSEHVIRSCFGGVDDNFIASGSEDGHVYLWHRDTGTLLEDLAGHGNGSVNAVAWNPNDARMLATCSDDHTIRIWEAAPTHPLSLQSHLDEVDYDHSGKGKGKGRGSWAGIVN</sequence>
<dbReference type="InterPro" id="IPR036322">
    <property type="entry name" value="WD40_repeat_dom_sf"/>
</dbReference>
<dbReference type="InterPro" id="IPR054080">
    <property type="entry name" value="TPR1-like_2nd"/>
</dbReference>
<dbReference type="InterPro" id="IPR006595">
    <property type="entry name" value="CTLH_C"/>
</dbReference>
<dbReference type="PANTHER" id="PTHR22838">
    <property type="entry name" value="WD REPEAT PROTEIN 26-RELATED"/>
    <property type="match status" value="1"/>
</dbReference>
<dbReference type="GO" id="GO:0034657">
    <property type="term" value="C:GID complex"/>
    <property type="evidence" value="ECO:0007669"/>
    <property type="project" value="TreeGrafter"/>
</dbReference>
<feature type="repeat" description="WD" evidence="3">
    <location>
        <begin position="600"/>
        <end position="626"/>
    </location>
</feature>
<dbReference type="OrthoDB" id="972532at2759"/>
<dbReference type="Pfam" id="PF21889">
    <property type="entry name" value="TPR1-like_2nd"/>
    <property type="match status" value="1"/>
</dbReference>
<feature type="repeat" description="WD" evidence="3">
    <location>
        <begin position="565"/>
        <end position="591"/>
    </location>
</feature>
<accession>A0A8K0UYC2</accession>
<evidence type="ECO:0000313" key="6">
    <source>
        <dbReference type="EMBL" id="KAH8106873.1"/>
    </source>
</evidence>
<dbReference type="PANTHER" id="PTHR22838:SF0">
    <property type="entry name" value="WD REPEAT-CONTAINING PROTEIN 26"/>
    <property type="match status" value="1"/>
</dbReference>
<feature type="compositionally biased region" description="Polar residues" evidence="4">
    <location>
        <begin position="9"/>
        <end position="54"/>
    </location>
</feature>
<dbReference type="GO" id="GO:0043161">
    <property type="term" value="P:proteasome-mediated ubiquitin-dependent protein catabolic process"/>
    <property type="evidence" value="ECO:0007669"/>
    <property type="project" value="TreeGrafter"/>
</dbReference>
<dbReference type="PROSITE" id="PS50896">
    <property type="entry name" value="LISH"/>
    <property type="match status" value="1"/>
</dbReference>
<dbReference type="SMART" id="SM00668">
    <property type="entry name" value="CTLH"/>
    <property type="match status" value="1"/>
</dbReference>
<evidence type="ECO:0000256" key="4">
    <source>
        <dbReference type="SAM" id="MobiDB-lite"/>
    </source>
</evidence>
<dbReference type="InterPro" id="IPR001680">
    <property type="entry name" value="WD40_rpt"/>
</dbReference>
<dbReference type="EMBL" id="JAEVFJ010000002">
    <property type="protein sequence ID" value="KAH8106873.1"/>
    <property type="molecule type" value="Genomic_DNA"/>
</dbReference>
<evidence type="ECO:0000256" key="2">
    <source>
        <dbReference type="ARBA" id="ARBA00022737"/>
    </source>
</evidence>
<dbReference type="InterPro" id="IPR006594">
    <property type="entry name" value="LisH"/>
</dbReference>
<keyword evidence="7" id="KW-1185">Reference proteome</keyword>
<feature type="repeat" description="WD" evidence="3">
    <location>
        <begin position="297"/>
        <end position="338"/>
    </location>
</feature>
<dbReference type="Gene3D" id="2.130.10.10">
    <property type="entry name" value="YVTN repeat-like/Quinoprotein amine dehydrogenase"/>
    <property type="match status" value="2"/>
</dbReference>
<dbReference type="PROSITE" id="PS50294">
    <property type="entry name" value="WD_REPEATS_REGION"/>
    <property type="match status" value="3"/>
</dbReference>
<evidence type="ECO:0000256" key="3">
    <source>
        <dbReference type="PROSITE-ProRule" id="PRU00221"/>
    </source>
</evidence>
<gene>
    <name evidence="6" type="ORF">BXZ70DRAFT_1028265</name>
</gene>
<dbReference type="InterPro" id="IPR051350">
    <property type="entry name" value="WD_repeat-ST_regulator"/>
</dbReference>
<evidence type="ECO:0000313" key="7">
    <source>
        <dbReference type="Proteomes" id="UP000813824"/>
    </source>
</evidence>
<dbReference type="PROSITE" id="PS50082">
    <property type="entry name" value="WD_REPEATS_2"/>
    <property type="match status" value="4"/>
</dbReference>
<dbReference type="Proteomes" id="UP000813824">
    <property type="component" value="Unassembled WGS sequence"/>
</dbReference>
<feature type="domain" description="CTLH" evidence="5">
    <location>
        <begin position="122"/>
        <end position="179"/>
    </location>
</feature>
<name>A0A8K0UYC2_9AGAR</name>
<organism evidence="6 7">
    <name type="scientific">Cristinia sonorae</name>
    <dbReference type="NCBI Taxonomy" id="1940300"/>
    <lineage>
        <taxon>Eukaryota</taxon>
        <taxon>Fungi</taxon>
        <taxon>Dikarya</taxon>
        <taxon>Basidiomycota</taxon>
        <taxon>Agaricomycotina</taxon>
        <taxon>Agaricomycetes</taxon>
        <taxon>Agaricomycetidae</taxon>
        <taxon>Agaricales</taxon>
        <taxon>Pleurotineae</taxon>
        <taxon>Stephanosporaceae</taxon>
        <taxon>Cristinia</taxon>
    </lineage>
</organism>
<dbReference type="Pfam" id="PF23627">
    <property type="entry name" value="LisH_WDR26"/>
    <property type="match status" value="1"/>
</dbReference>
<dbReference type="CDD" id="cd00200">
    <property type="entry name" value="WD40"/>
    <property type="match status" value="1"/>
</dbReference>
<dbReference type="PROSITE" id="PS50897">
    <property type="entry name" value="CTLH"/>
    <property type="match status" value="1"/>
</dbReference>
<protein>
    <submittedName>
        <fullName evidence="6">WD40 repeat-like protein</fullName>
    </submittedName>
</protein>
<dbReference type="InterPro" id="IPR015943">
    <property type="entry name" value="WD40/YVTN_repeat-like_dom_sf"/>
</dbReference>
<reference evidence="6" key="1">
    <citation type="journal article" date="2021" name="New Phytol.">
        <title>Evolutionary innovations through gain and loss of genes in the ectomycorrhizal Boletales.</title>
        <authorList>
            <person name="Wu G."/>
            <person name="Miyauchi S."/>
            <person name="Morin E."/>
            <person name="Kuo A."/>
            <person name="Drula E."/>
            <person name="Varga T."/>
            <person name="Kohler A."/>
            <person name="Feng B."/>
            <person name="Cao Y."/>
            <person name="Lipzen A."/>
            <person name="Daum C."/>
            <person name="Hundley H."/>
            <person name="Pangilinan J."/>
            <person name="Johnson J."/>
            <person name="Barry K."/>
            <person name="LaButti K."/>
            <person name="Ng V."/>
            <person name="Ahrendt S."/>
            <person name="Min B."/>
            <person name="Choi I.G."/>
            <person name="Park H."/>
            <person name="Plett J.M."/>
            <person name="Magnuson J."/>
            <person name="Spatafora J.W."/>
            <person name="Nagy L.G."/>
            <person name="Henrissat B."/>
            <person name="Grigoriev I.V."/>
            <person name="Yang Z.L."/>
            <person name="Xu J."/>
            <person name="Martin F.M."/>
        </authorList>
    </citation>
    <scope>NUCLEOTIDE SEQUENCE</scope>
    <source>
        <strain evidence="6">KKN 215</strain>
    </source>
</reference>
<proteinExistence type="predicted"/>
<keyword evidence="2" id="KW-0677">Repeat</keyword>
<keyword evidence="1 3" id="KW-0853">WD repeat</keyword>
<dbReference type="AlphaFoldDB" id="A0A8K0UYC2"/>
<evidence type="ECO:0000259" key="5">
    <source>
        <dbReference type="PROSITE" id="PS50897"/>
    </source>
</evidence>
<dbReference type="Pfam" id="PF00400">
    <property type="entry name" value="WD40"/>
    <property type="match status" value="5"/>
</dbReference>
<evidence type="ECO:0000256" key="1">
    <source>
        <dbReference type="ARBA" id="ARBA00022574"/>
    </source>
</evidence>
<dbReference type="SUPFAM" id="SSF50978">
    <property type="entry name" value="WD40 repeat-like"/>
    <property type="match status" value="1"/>
</dbReference>